<name>A0A8K2ACD7_9CYAN</name>
<evidence type="ECO:0000313" key="1">
    <source>
        <dbReference type="EMBL" id="NCJ05444.1"/>
    </source>
</evidence>
<protein>
    <submittedName>
        <fullName evidence="1">Uncharacterized protein</fullName>
    </submittedName>
</protein>
<gene>
    <name evidence="1" type="ORF">GS597_02730</name>
</gene>
<dbReference type="EMBL" id="WVIC01000003">
    <property type="protein sequence ID" value="NCJ05444.1"/>
    <property type="molecule type" value="Genomic_DNA"/>
</dbReference>
<comment type="caution">
    <text evidence="1">The sequence shown here is derived from an EMBL/GenBank/DDBJ whole genome shotgun (WGS) entry which is preliminary data.</text>
</comment>
<dbReference type="AlphaFoldDB" id="A0A8K2ACD7"/>
<sequence>MTVQDILTAASELSYEERLQVAIRLLESLTQANPQPTRRRFPVPALAGKAKTLGDIVSPMVDEGDWECLK</sequence>
<evidence type="ECO:0000313" key="2">
    <source>
        <dbReference type="Proteomes" id="UP000607397"/>
    </source>
</evidence>
<organism evidence="1 2">
    <name type="scientific">Petrachloros mirabilis ULC683</name>
    <dbReference type="NCBI Taxonomy" id="2781853"/>
    <lineage>
        <taxon>Bacteria</taxon>
        <taxon>Bacillati</taxon>
        <taxon>Cyanobacteriota</taxon>
        <taxon>Cyanophyceae</taxon>
        <taxon>Synechococcales</taxon>
        <taxon>Petrachlorosaceae</taxon>
        <taxon>Petrachloros</taxon>
        <taxon>Petrachloros mirabilis</taxon>
    </lineage>
</organism>
<keyword evidence="2" id="KW-1185">Reference proteome</keyword>
<dbReference type="RefSeq" id="WP_161823908.1">
    <property type="nucleotide sequence ID" value="NZ_WVIC01000003.1"/>
</dbReference>
<dbReference type="Proteomes" id="UP000607397">
    <property type="component" value="Unassembled WGS sequence"/>
</dbReference>
<proteinExistence type="predicted"/>
<reference evidence="1" key="1">
    <citation type="submission" date="2019-12" db="EMBL/GenBank/DDBJ databases">
        <title>High-Quality draft genome sequences of three cyanobacteria isolated from the limestone walls of the Old Cathedral of Coimbra.</title>
        <authorList>
            <person name="Tiago I."/>
            <person name="Soares F."/>
            <person name="Portugal A."/>
        </authorList>
    </citation>
    <scope>NUCLEOTIDE SEQUENCE [LARGE SCALE GENOMIC DNA]</scope>
    <source>
        <strain evidence="1">C</strain>
    </source>
</reference>
<accession>A0A8K2ACD7</accession>